<dbReference type="AlphaFoldDB" id="F9GAU4"/>
<sequence>MSTQPRDQENRHSQEKAFDQSQNGFV</sequence>
<comment type="caution">
    <text evidence="2">The sequence shown here is derived from an EMBL/GenBank/DDBJ whole genome shotgun (WGS) entry which is preliminary data.</text>
</comment>
<gene>
    <name evidence="2" type="ORF">FOXB_15776</name>
</gene>
<proteinExistence type="predicted"/>
<organism evidence="2">
    <name type="scientific">Fusarium oxysporum (strain Fo5176)</name>
    <name type="common">Fusarium vascular wilt</name>
    <dbReference type="NCBI Taxonomy" id="660025"/>
    <lineage>
        <taxon>Eukaryota</taxon>
        <taxon>Fungi</taxon>
        <taxon>Dikarya</taxon>
        <taxon>Ascomycota</taxon>
        <taxon>Pezizomycotina</taxon>
        <taxon>Sordariomycetes</taxon>
        <taxon>Hypocreomycetidae</taxon>
        <taxon>Hypocreales</taxon>
        <taxon>Nectriaceae</taxon>
        <taxon>Fusarium</taxon>
        <taxon>Fusarium oxysporum species complex</taxon>
    </lineage>
</organism>
<protein>
    <submittedName>
        <fullName evidence="2">Uncharacterized protein</fullName>
    </submittedName>
</protein>
<dbReference type="EMBL" id="AFQF01004285">
    <property type="protein sequence ID" value="EGU73713.1"/>
    <property type="molecule type" value="Genomic_DNA"/>
</dbReference>
<feature type="region of interest" description="Disordered" evidence="1">
    <location>
        <begin position="1"/>
        <end position="26"/>
    </location>
</feature>
<evidence type="ECO:0000256" key="1">
    <source>
        <dbReference type="SAM" id="MobiDB-lite"/>
    </source>
</evidence>
<evidence type="ECO:0000313" key="2">
    <source>
        <dbReference type="EMBL" id="EGU73713.1"/>
    </source>
</evidence>
<name>F9GAU4_FUSOF</name>
<feature type="compositionally biased region" description="Basic and acidic residues" evidence="1">
    <location>
        <begin position="1"/>
        <end position="18"/>
    </location>
</feature>
<dbReference type="PaxDb" id="5507-FOXG_17330P0"/>
<reference evidence="2" key="1">
    <citation type="journal article" date="2012" name="Mol. Plant Microbe Interact.">
        <title>A highly conserved effector in Fusarium oxysporum is required for full virulence on Arabidopsis.</title>
        <authorList>
            <person name="Thatcher L.F."/>
            <person name="Gardiner D.M."/>
            <person name="Kazan K."/>
            <person name="Manners J."/>
        </authorList>
    </citation>
    <scope>NUCLEOTIDE SEQUENCE [LARGE SCALE GENOMIC DNA]</scope>
    <source>
        <strain evidence="2">Fo5176</strain>
    </source>
</reference>
<accession>F9GAU4</accession>